<keyword evidence="6" id="KW-0408">Iron</keyword>
<comment type="cofactor">
    <cofactor evidence="1">
        <name>heme b</name>
        <dbReference type="ChEBI" id="CHEBI:60344"/>
    </cofactor>
</comment>
<dbReference type="Proteomes" id="UP000559027">
    <property type="component" value="Unassembled WGS sequence"/>
</dbReference>
<proteinExistence type="inferred from homology"/>
<evidence type="ECO:0000313" key="12">
    <source>
        <dbReference type="Proteomes" id="UP000559027"/>
    </source>
</evidence>
<dbReference type="AlphaFoldDB" id="A0A8H5CST8"/>
<dbReference type="PROSITE" id="PS51405">
    <property type="entry name" value="HEME_HALOPEROXIDASE"/>
    <property type="match status" value="1"/>
</dbReference>
<dbReference type="SUPFAM" id="SSF47571">
    <property type="entry name" value="Cloroperoxidase"/>
    <property type="match status" value="1"/>
</dbReference>
<feature type="chain" id="PRO_5034103817" description="Heme haloperoxidase family profile domain-containing protein" evidence="9">
    <location>
        <begin position="21"/>
        <end position="607"/>
    </location>
</feature>
<dbReference type="GO" id="GO:0004601">
    <property type="term" value="F:peroxidase activity"/>
    <property type="evidence" value="ECO:0007669"/>
    <property type="project" value="UniProtKB-KW"/>
</dbReference>
<evidence type="ECO:0000313" key="11">
    <source>
        <dbReference type="EMBL" id="KAF5346749.1"/>
    </source>
</evidence>
<feature type="domain" description="Heme haloperoxidase family profile" evidence="10">
    <location>
        <begin position="65"/>
        <end position="300"/>
    </location>
</feature>
<dbReference type="PANTHER" id="PTHR33577">
    <property type="entry name" value="STERIGMATOCYSTIN BIOSYNTHESIS PEROXIDASE STCC-RELATED"/>
    <property type="match status" value="1"/>
</dbReference>
<evidence type="ECO:0000256" key="2">
    <source>
        <dbReference type="ARBA" id="ARBA00022559"/>
    </source>
</evidence>
<keyword evidence="2" id="KW-0575">Peroxidase</keyword>
<evidence type="ECO:0000256" key="4">
    <source>
        <dbReference type="ARBA" id="ARBA00022723"/>
    </source>
</evidence>
<accession>A0A8H5CST8</accession>
<comment type="similarity">
    <text evidence="7">Belongs to the chloroperoxidase family.</text>
</comment>
<dbReference type="InterPro" id="IPR036851">
    <property type="entry name" value="Chloroperoxidase-like_sf"/>
</dbReference>
<sequence>MVSFVNFVTLALAFTSSAAAFPTYGSLAGLSRDQLDAIVPTLKYRRAADPPPPIAYNGTKLVNDAEHPYQAPQEGDMRGPCPGLNTLANHGYIPRNGVATPEQLINAVQEGFNMEYFTALTVVYAGILVDGNVVTNLLSIGGKSALTGEDPPAPATAAGLNTHGPFEGDASITRGDAYFGDNHSFNETLFQELVDCSNQYGAGKYNYTVAGEVRYRRVQDSIATNPEFSFVPPRYLAGFAEVVFPVNFFVDGRQGDGQLDLDVARGFFQDGRMPDDFHRASKPMSVEGIDQVVVAHEILPGRNVNGVNTYTPDPNAPSLLDSSDGCKFYEDFVNNTVGDEQPHLAVAWSKRGVAIEHPQEYVLDDNELQRVSALARIELEDARVEMERAHKATQEMGKGAEGDEADDITVNGEDVEEEDGDANRADEDDDAGDANDDAMDVDSGPPPKSNPDDLAEYNLGDYDEDIDNIKGLTYYKDNSEDPFITPNDEDTDDDECEELEIYPTDNLIVTAKTEDEISQLEVYVYDESQENLYVHHDLMLPNFPLCLEWLDFPPVTSSCGDGLPSALGSRTRAPITYYLLDISFVIIAPVDSFFRINLFTLVSNFRH</sequence>
<feature type="compositionally biased region" description="Acidic residues" evidence="8">
    <location>
        <begin position="414"/>
        <end position="440"/>
    </location>
</feature>
<keyword evidence="4" id="KW-0479">Metal-binding</keyword>
<evidence type="ECO:0000259" key="10">
    <source>
        <dbReference type="PROSITE" id="PS51405"/>
    </source>
</evidence>
<evidence type="ECO:0000256" key="6">
    <source>
        <dbReference type="ARBA" id="ARBA00023004"/>
    </source>
</evidence>
<evidence type="ECO:0000256" key="3">
    <source>
        <dbReference type="ARBA" id="ARBA00022617"/>
    </source>
</evidence>
<feature type="signal peptide" evidence="9">
    <location>
        <begin position="1"/>
        <end position="20"/>
    </location>
</feature>
<dbReference type="PANTHER" id="PTHR33577:SF16">
    <property type="entry name" value="HEME HALOPEROXIDASE FAMILY PROFILE DOMAIN-CONTAINING PROTEIN"/>
    <property type="match status" value="1"/>
</dbReference>
<organism evidence="11 12">
    <name type="scientific">Leucocoprinus leucothites</name>
    <dbReference type="NCBI Taxonomy" id="201217"/>
    <lineage>
        <taxon>Eukaryota</taxon>
        <taxon>Fungi</taxon>
        <taxon>Dikarya</taxon>
        <taxon>Basidiomycota</taxon>
        <taxon>Agaricomycotina</taxon>
        <taxon>Agaricomycetes</taxon>
        <taxon>Agaricomycetidae</taxon>
        <taxon>Agaricales</taxon>
        <taxon>Agaricineae</taxon>
        <taxon>Agaricaceae</taxon>
        <taxon>Leucocoprinus</taxon>
    </lineage>
</organism>
<evidence type="ECO:0000256" key="5">
    <source>
        <dbReference type="ARBA" id="ARBA00023002"/>
    </source>
</evidence>
<dbReference type="OrthoDB" id="2542103at2759"/>
<keyword evidence="12" id="KW-1185">Reference proteome</keyword>
<evidence type="ECO:0000256" key="1">
    <source>
        <dbReference type="ARBA" id="ARBA00001970"/>
    </source>
</evidence>
<reference evidence="11 12" key="1">
    <citation type="journal article" date="2020" name="ISME J.">
        <title>Uncovering the hidden diversity of litter-decomposition mechanisms in mushroom-forming fungi.</title>
        <authorList>
            <person name="Floudas D."/>
            <person name="Bentzer J."/>
            <person name="Ahren D."/>
            <person name="Johansson T."/>
            <person name="Persson P."/>
            <person name="Tunlid A."/>
        </authorList>
    </citation>
    <scope>NUCLEOTIDE SEQUENCE [LARGE SCALE GENOMIC DNA]</scope>
    <source>
        <strain evidence="11 12">CBS 146.42</strain>
    </source>
</reference>
<dbReference type="Gene3D" id="1.10.489.10">
    <property type="entry name" value="Chloroperoxidase-like"/>
    <property type="match status" value="1"/>
</dbReference>
<dbReference type="EMBL" id="JAACJO010000030">
    <property type="protein sequence ID" value="KAF5346749.1"/>
    <property type="molecule type" value="Genomic_DNA"/>
</dbReference>
<feature type="region of interest" description="Disordered" evidence="8">
    <location>
        <begin position="414"/>
        <end position="459"/>
    </location>
</feature>
<gene>
    <name evidence="11" type="ORF">D9756_010377</name>
</gene>
<feature type="compositionally biased region" description="Basic and acidic residues" evidence="8">
    <location>
        <begin position="388"/>
        <end position="401"/>
    </location>
</feature>
<evidence type="ECO:0000256" key="7">
    <source>
        <dbReference type="ARBA" id="ARBA00025795"/>
    </source>
</evidence>
<keyword evidence="3" id="KW-0349">Heme</keyword>
<name>A0A8H5CST8_9AGAR</name>
<evidence type="ECO:0000256" key="9">
    <source>
        <dbReference type="SAM" id="SignalP"/>
    </source>
</evidence>
<comment type="caution">
    <text evidence="11">The sequence shown here is derived from an EMBL/GenBank/DDBJ whole genome shotgun (WGS) entry which is preliminary data.</text>
</comment>
<dbReference type="InterPro" id="IPR000028">
    <property type="entry name" value="Chloroperoxidase"/>
</dbReference>
<dbReference type="GO" id="GO:0046872">
    <property type="term" value="F:metal ion binding"/>
    <property type="evidence" value="ECO:0007669"/>
    <property type="project" value="UniProtKB-KW"/>
</dbReference>
<evidence type="ECO:0000256" key="8">
    <source>
        <dbReference type="SAM" id="MobiDB-lite"/>
    </source>
</evidence>
<feature type="region of interest" description="Disordered" evidence="8">
    <location>
        <begin position="388"/>
        <end position="407"/>
    </location>
</feature>
<dbReference type="Pfam" id="PF01328">
    <property type="entry name" value="Peroxidase_2"/>
    <property type="match status" value="1"/>
</dbReference>
<keyword evidence="9" id="KW-0732">Signal</keyword>
<keyword evidence="5" id="KW-0560">Oxidoreductase</keyword>
<protein>
    <recommendedName>
        <fullName evidence="10">Heme haloperoxidase family profile domain-containing protein</fullName>
    </recommendedName>
</protein>